<organism evidence="10">
    <name type="scientific">Culicoides sonorensis</name>
    <name type="common">Biting midge</name>
    <dbReference type="NCBI Taxonomy" id="179676"/>
    <lineage>
        <taxon>Eukaryota</taxon>
        <taxon>Metazoa</taxon>
        <taxon>Ecdysozoa</taxon>
        <taxon>Arthropoda</taxon>
        <taxon>Hexapoda</taxon>
        <taxon>Insecta</taxon>
        <taxon>Pterygota</taxon>
        <taxon>Neoptera</taxon>
        <taxon>Endopterygota</taxon>
        <taxon>Diptera</taxon>
        <taxon>Nematocera</taxon>
        <taxon>Chironomoidea</taxon>
        <taxon>Ceratopogonidae</taxon>
        <taxon>Ceratopogoninae</taxon>
        <taxon>Culicoides</taxon>
        <taxon>Monoculicoides</taxon>
    </lineage>
</organism>
<feature type="domain" description="Clp1 N-terminal" evidence="8">
    <location>
        <begin position="11"/>
        <end position="101"/>
    </location>
</feature>
<dbReference type="InterPro" id="IPR010655">
    <property type="entry name" value="Clp1_C"/>
</dbReference>
<dbReference type="InterPro" id="IPR038238">
    <property type="entry name" value="Clp1_C_sf"/>
</dbReference>
<comment type="function">
    <text evidence="6">Required for endonucleolytic cleavage during polyadenylation-dependent pre-mRNA 3'-end formation.</text>
</comment>
<evidence type="ECO:0000256" key="3">
    <source>
        <dbReference type="ARBA" id="ARBA00022741"/>
    </source>
</evidence>
<sequence length="482" mass="53579">MSEEEVKEFTLDVDAELRFEIETKNKSCVVTLVSGMAELFGTELVKGKSYEFTNGAKVAIFSYHGCKIELKGYTDVCYIAKETPMVQYLNCHSALEQLRCDAEEKNKRGPVVLVCGPTDVGKTTLCRIFLNYAVRNGRRPLYVDLDVGQGNIAIPGTIGALLIERPAAVEENFSQQAPVVYHFGHKSPGDNQALYETLLKRLAEVTQLRLESDKKANYSGMIINTCGWVKGGGYKALIHTAKVFEVDVVFVLDQERLYNELLRDIGKDVQVVYLPKSGGVVERSREGRVEARDRRIREYFYGTAKAPLYPHSFDVKWNEMKVVKIGAPALPDSCMPLGMKAEDNMTKIVAVQPGTNLLHHILAVSFAESTDDEVITSNAAGFICVTDVDIDRQTCTILSPEQRPLPNTLLLLSEIQFMDKLSEPSSASFAAVSSQLSSFAFRRKLRSIFSTSLARTTLSRAMLTNLETVGYNVIKNLILIQS</sequence>
<keyword evidence="3 6" id="KW-0547">Nucleotide-binding</keyword>
<dbReference type="Pfam" id="PF16575">
    <property type="entry name" value="CLP1_P"/>
    <property type="match status" value="1"/>
</dbReference>
<dbReference type="Gene3D" id="2.60.120.1030">
    <property type="entry name" value="Clp1, DNA binding domain"/>
    <property type="match status" value="1"/>
</dbReference>
<dbReference type="Gene3D" id="3.40.50.300">
    <property type="entry name" value="P-loop containing nucleotide triphosphate hydrolases"/>
    <property type="match status" value="1"/>
</dbReference>
<feature type="binding site" evidence="6">
    <location>
        <position position="57"/>
    </location>
    <ligand>
        <name>ATP</name>
        <dbReference type="ChEBI" id="CHEBI:30616"/>
    </ligand>
</feature>
<feature type="binding site" evidence="6">
    <location>
        <begin position="119"/>
        <end position="124"/>
    </location>
    <ligand>
        <name>ATP</name>
        <dbReference type="ChEBI" id="CHEBI:30616"/>
    </ligand>
</feature>
<keyword evidence="5 6" id="KW-0539">Nucleus</keyword>
<dbReference type="InterPro" id="IPR038239">
    <property type="entry name" value="Clp1_N_sf"/>
</dbReference>
<dbReference type="GO" id="GO:0006388">
    <property type="term" value="P:tRNA splicing, via endonucleolytic cleavage and ligation"/>
    <property type="evidence" value="ECO:0007669"/>
    <property type="project" value="TreeGrafter"/>
</dbReference>
<gene>
    <name evidence="10" type="primary">CSON003154</name>
</gene>
<dbReference type="GO" id="GO:0005524">
    <property type="term" value="F:ATP binding"/>
    <property type="evidence" value="ECO:0007669"/>
    <property type="project" value="UniProtKB-UniRule"/>
</dbReference>
<evidence type="ECO:0000256" key="4">
    <source>
        <dbReference type="ARBA" id="ARBA00022840"/>
    </source>
</evidence>
<dbReference type="HAMAP" id="MF_03035">
    <property type="entry name" value="Clp1"/>
    <property type="match status" value="1"/>
</dbReference>
<dbReference type="Pfam" id="PF16573">
    <property type="entry name" value="CLP1_N"/>
    <property type="match status" value="1"/>
</dbReference>
<dbReference type="FunFam" id="3.40.50.300:FF:000454">
    <property type="entry name" value="Protein CLP1 homolog"/>
    <property type="match status" value="1"/>
</dbReference>
<comment type="similarity">
    <text evidence="6">Belongs to the Clp1 family. Clp1 subfamily.</text>
</comment>
<protein>
    <recommendedName>
        <fullName evidence="6">Protein CLP1 homolog</fullName>
    </recommendedName>
</protein>
<dbReference type="Pfam" id="PF06807">
    <property type="entry name" value="Clp1"/>
    <property type="match status" value="1"/>
</dbReference>
<dbReference type="InterPro" id="IPR028606">
    <property type="entry name" value="Clp1"/>
</dbReference>
<dbReference type="VEuPathDB" id="VectorBase:CSON003154"/>
<feature type="domain" description="Clp1 C-terminal" evidence="7">
    <location>
        <begin position="308"/>
        <end position="419"/>
    </location>
</feature>
<dbReference type="FunFam" id="2.60.120.1030:FF:000001">
    <property type="entry name" value="Protein CLP1 homolog 5"/>
    <property type="match status" value="1"/>
</dbReference>
<proteinExistence type="inferred from homology"/>
<dbReference type="InterPro" id="IPR032324">
    <property type="entry name" value="Clp1_N"/>
</dbReference>
<evidence type="ECO:0000313" key="10">
    <source>
        <dbReference type="EMBL" id="SSX31011.1"/>
    </source>
</evidence>
<dbReference type="GO" id="GO:0005849">
    <property type="term" value="C:mRNA cleavage factor complex"/>
    <property type="evidence" value="ECO:0007669"/>
    <property type="project" value="InterPro"/>
</dbReference>
<dbReference type="EMBL" id="UFQT01001558">
    <property type="protein sequence ID" value="SSX31011.1"/>
    <property type="molecule type" value="Genomic_DNA"/>
</dbReference>
<dbReference type="InterPro" id="IPR032319">
    <property type="entry name" value="CLP1_P"/>
</dbReference>
<feature type="binding site" evidence="6">
    <location>
        <position position="16"/>
    </location>
    <ligand>
        <name>ATP</name>
        <dbReference type="ChEBI" id="CHEBI:30616"/>
    </ligand>
</feature>
<dbReference type="PANTHER" id="PTHR12755">
    <property type="entry name" value="CLEAVAGE/POLYADENYLATION FACTOR IA SUBUNIT CLP1P"/>
    <property type="match status" value="1"/>
</dbReference>
<accession>A0A336MN00</accession>
<evidence type="ECO:0000256" key="5">
    <source>
        <dbReference type="ARBA" id="ARBA00023242"/>
    </source>
</evidence>
<dbReference type="PANTHER" id="PTHR12755:SF6">
    <property type="entry name" value="POLYRIBONUCLEOTIDE 5'-HYDROXYL-KINASE CLP1"/>
    <property type="match status" value="1"/>
</dbReference>
<keyword evidence="2 6" id="KW-0507">mRNA processing</keyword>
<dbReference type="FunFam" id="2.40.30.330:FF:000001">
    <property type="entry name" value="Protein CLP1 homolog"/>
    <property type="match status" value="1"/>
</dbReference>
<evidence type="ECO:0000259" key="7">
    <source>
        <dbReference type="Pfam" id="PF06807"/>
    </source>
</evidence>
<comment type="subcellular location">
    <subcellularLocation>
        <location evidence="1 6">Nucleus</location>
    </subcellularLocation>
</comment>
<dbReference type="SUPFAM" id="SSF52540">
    <property type="entry name" value="P-loop containing nucleoside triphosphate hydrolases"/>
    <property type="match status" value="1"/>
</dbReference>
<evidence type="ECO:0000256" key="1">
    <source>
        <dbReference type="ARBA" id="ARBA00004123"/>
    </source>
</evidence>
<dbReference type="GO" id="GO:0051731">
    <property type="term" value="F:polynucleotide 5'-hydroxyl-kinase activity"/>
    <property type="evidence" value="ECO:0007669"/>
    <property type="project" value="InterPro"/>
</dbReference>
<dbReference type="GO" id="GO:0031124">
    <property type="term" value="P:mRNA 3'-end processing"/>
    <property type="evidence" value="ECO:0007669"/>
    <property type="project" value="UniProtKB-UniRule"/>
</dbReference>
<name>A0A336MN00_CULSO</name>
<dbReference type="AlphaFoldDB" id="A0A336MN00"/>
<reference evidence="10" key="1">
    <citation type="submission" date="2018-07" db="EMBL/GenBank/DDBJ databases">
        <authorList>
            <person name="Quirk P.G."/>
            <person name="Krulwich T.A."/>
        </authorList>
    </citation>
    <scope>NUCLEOTIDE SEQUENCE</scope>
</reference>
<dbReference type="Gene3D" id="2.40.30.330">
    <property type="entry name" value="Pre-mRNA cleavage complex subunit Clp1, C-terminal domain"/>
    <property type="match status" value="1"/>
</dbReference>
<evidence type="ECO:0000259" key="8">
    <source>
        <dbReference type="Pfam" id="PF16573"/>
    </source>
</evidence>
<evidence type="ECO:0000256" key="2">
    <source>
        <dbReference type="ARBA" id="ARBA00022664"/>
    </source>
</evidence>
<feature type="domain" description="Clp1 P-loop" evidence="9">
    <location>
        <begin position="116"/>
        <end position="302"/>
    </location>
</feature>
<keyword evidence="4 6" id="KW-0067">ATP-binding</keyword>
<dbReference type="InterPro" id="IPR027417">
    <property type="entry name" value="P-loop_NTPase"/>
</dbReference>
<dbReference type="InterPro" id="IPR045116">
    <property type="entry name" value="Clp1/Grc3"/>
</dbReference>
<evidence type="ECO:0000256" key="6">
    <source>
        <dbReference type="HAMAP-Rule" id="MF_03035"/>
    </source>
</evidence>
<dbReference type="GO" id="GO:0007420">
    <property type="term" value="P:brain development"/>
    <property type="evidence" value="ECO:0007669"/>
    <property type="project" value="UniProtKB-ARBA"/>
</dbReference>
<evidence type="ECO:0000259" key="9">
    <source>
        <dbReference type="Pfam" id="PF16575"/>
    </source>
</evidence>